<dbReference type="GO" id="GO:0098552">
    <property type="term" value="C:side of membrane"/>
    <property type="evidence" value="ECO:0007669"/>
    <property type="project" value="UniProtKB-KW"/>
</dbReference>
<dbReference type="ExpressionAtlas" id="A0A3L6EFV4">
    <property type="expression patterns" value="baseline and differential"/>
</dbReference>
<dbReference type="GO" id="GO:0005886">
    <property type="term" value="C:plasma membrane"/>
    <property type="evidence" value="ECO:0007669"/>
    <property type="project" value="UniProtKB-SubCell"/>
</dbReference>
<dbReference type="Pfam" id="PF07983">
    <property type="entry name" value="X8"/>
    <property type="match status" value="1"/>
</dbReference>
<organism evidence="11 12">
    <name type="scientific">Zea mays</name>
    <name type="common">Maize</name>
    <dbReference type="NCBI Taxonomy" id="4577"/>
    <lineage>
        <taxon>Eukaryota</taxon>
        <taxon>Viridiplantae</taxon>
        <taxon>Streptophyta</taxon>
        <taxon>Embryophyta</taxon>
        <taxon>Tracheophyta</taxon>
        <taxon>Spermatophyta</taxon>
        <taxon>Magnoliopsida</taxon>
        <taxon>Liliopsida</taxon>
        <taxon>Poales</taxon>
        <taxon>Poaceae</taxon>
        <taxon>PACMAD clade</taxon>
        <taxon>Panicoideae</taxon>
        <taxon>Andropogonodae</taxon>
        <taxon>Andropogoneae</taxon>
        <taxon>Tripsacinae</taxon>
        <taxon>Zea</taxon>
    </lineage>
</organism>
<evidence type="ECO:0000313" key="11">
    <source>
        <dbReference type="EMBL" id="PWZ19934.1"/>
    </source>
</evidence>
<dbReference type="GO" id="GO:0009506">
    <property type="term" value="C:plasmodesma"/>
    <property type="evidence" value="ECO:0007669"/>
    <property type="project" value="UniProtKB-ARBA"/>
</dbReference>
<evidence type="ECO:0000313" key="12">
    <source>
        <dbReference type="Proteomes" id="UP000251960"/>
    </source>
</evidence>
<dbReference type="AlphaFoldDB" id="A0A3L6EFV4"/>
<evidence type="ECO:0000256" key="5">
    <source>
        <dbReference type="ARBA" id="ARBA00023136"/>
    </source>
</evidence>
<dbReference type="PANTHER" id="PTHR31044:SF138">
    <property type="entry name" value="EXPRESSED PROTEIN"/>
    <property type="match status" value="1"/>
</dbReference>
<accession>A0A3L6EFV4</accession>
<evidence type="ECO:0000256" key="3">
    <source>
        <dbReference type="ARBA" id="ARBA00022622"/>
    </source>
</evidence>
<dbReference type="InterPro" id="IPR044788">
    <property type="entry name" value="X8_dom_prot"/>
</dbReference>
<feature type="signal peptide" evidence="9">
    <location>
        <begin position="1"/>
        <end position="23"/>
    </location>
</feature>
<keyword evidence="3" id="KW-0336">GPI-anchor</keyword>
<dbReference type="PANTHER" id="PTHR31044">
    <property type="entry name" value="BETA-1,3 GLUCANASE"/>
    <property type="match status" value="1"/>
</dbReference>
<keyword evidence="5" id="KW-0472">Membrane</keyword>
<evidence type="ECO:0000256" key="7">
    <source>
        <dbReference type="ARBA" id="ARBA00023180"/>
    </source>
</evidence>
<feature type="chain" id="PRO_5018023418" description="X8 domain-containing protein" evidence="9">
    <location>
        <begin position="24"/>
        <end position="235"/>
    </location>
</feature>
<keyword evidence="6" id="KW-1015">Disulfide bond</keyword>
<keyword evidence="7" id="KW-0325">Glycoprotein</keyword>
<evidence type="ECO:0000256" key="9">
    <source>
        <dbReference type="SAM" id="SignalP"/>
    </source>
</evidence>
<keyword evidence="4 9" id="KW-0732">Signal</keyword>
<dbReference type="SMART" id="SM00768">
    <property type="entry name" value="X8"/>
    <property type="match status" value="1"/>
</dbReference>
<feature type="domain" description="X8" evidence="10">
    <location>
        <begin position="24"/>
        <end position="126"/>
    </location>
</feature>
<name>A0A3L6EFV4_MAIZE</name>
<evidence type="ECO:0000256" key="6">
    <source>
        <dbReference type="ARBA" id="ARBA00023157"/>
    </source>
</evidence>
<evidence type="ECO:0000256" key="8">
    <source>
        <dbReference type="SAM" id="MobiDB-lite"/>
    </source>
</evidence>
<comment type="caution">
    <text evidence="11">The sequence shown here is derived from an EMBL/GenBank/DDBJ whole genome shotgun (WGS) entry which is preliminary data.</text>
</comment>
<protein>
    <recommendedName>
        <fullName evidence="10">X8 domain-containing protein</fullName>
    </recommendedName>
</protein>
<keyword evidence="2" id="KW-1003">Cell membrane</keyword>
<feature type="region of interest" description="Disordered" evidence="8">
    <location>
        <begin position="169"/>
        <end position="196"/>
    </location>
</feature>
<reference evidence="11 12" key="1">
    <citation type="journal article" date="2018" name="Nat. Genet.">
        <title>Extensive intraspecific gene order and gene structural variations between Mo17 and other maize genomes.</title>
        <authorList>
            <person name="Sun S."/>
            <person name="Zhou Y."/>
            <person name="Chen J."/>
            <person name="Shi J."/>
            <person name="Zhao H."/>
            <person name="Zhao H."/>
            <person name="Song W."/>
            <person name="Zhang M."/>
            <person name="Cui Y."/>
            <person name="Dong X."/>
            <person name="Liu H."/>
            <person name="Ma X."/>
            <person name="Jiao Y."/>
            <person name="Wang B."/>
            <person name="Wei X."/>
            <person name="Stein J.C."/>
            <person name="Glaubitz J.C."/>
            <person name="Lu F."/>
            <person name="Yu G."/>
            <person name="Liang C."/>
            <person name="Fengler K."/>
            <person name="Li B."/>
            <person name="Rafalski A."/>
            <person name="Schnable P.S."/>
            <person name="Ware D.H."/>
            <person name="Buckler E.S."/>
            <person name="Lai J."/>
        </authorList>
    </citation>
    <scope>NUCLEOTIDE SEQUENCE [LARGE SCALE GENOMIC DNA]</scope>
    <source>
        <strain evidence="12">cv. Missouri 17</strain>
        <tissue evidence="11">Seedling</tissue>
    </source>
</reference>
<dbReference type="InterPro" id="IPR012946">
    <property type="entry name" value="X8"/>
</dbReference>
<sequence>MADAAHVFLLVAVAAALAGRSDGAWCVCRPELADSALQKALDYACGAGADCKPILQSGACFAPDTVKAHCSYAVNSFYQRNSQNPQACVFSGTATLSNSDPSESAVSVSPSNGSSSASQDVFGCLAEIPDAAFDSLSLSCLQAAMAARTLRPQERLWCPGSMPDLEPSAMRHPSGFRAAATTSNSSPGVYSPPTMGPTALNDNSAAASVLPVAGLTTVRLLILASCSLVALCIGA</sequence>
<evidence type="ECO:0000259" key="10">
    <source>
        <dbReference type="SMART" id="SM00768"/>
    </source>
</evidence>
<dbReference type="EMBL" id="NCVQ01000006">
    <property type="protein sequence ID" value="PWZ19934.1"/>
    <property type="molecule type" value="Genomic_DNA"/>
</dbReference>
<evidence type="ECO:0000256" key="4">
    <source>
        <dbReference type="ARBA" id="ARBA00022729"/>
    </source>
</evidence>
<keyword evidence="3" id="KW-0449">Lipoprotein</keyword>
<dbReference type="FunFam" id="1.20.58.1040:FF:000001">
    <property type="entry name" value="Glucan endo-1,3-beta-glucosidase 4"/>
    <property type="match status" value="1"/>
</dbReference>
<dbReference type="Proteomes" id="UP000251960">
    <property type="component" value="Chromosome 5"/>
</dbReference>
<comment type="subcellular location">
    <subcellularLocation>
        <location evidence="1">Cell membrane</location>
        <topology evidence="1">Lipid-anchor</topology>
        <topology evidence="1">GPI-anchor</topology>
    </subcellularLocation>
</comment>
<evidence type="ECO:0000256" key="2">
    <source>
        <dbReference type="ARBA" id="ARBA00022475"/>
    </source>
</evidence>
<proteinExistence type="predicted"/>
<evidence type="ECO:0000256" key="1">
    <source>
        <dbReference type="ARBA" id="ARBA00004609"/>
    </source>
</evidence>
<dbReference type="Gene3D" id="1.20.58.1040">
    <property type="match status" value="1"/>
</dbReference>
<gene>
    <name evidence="11" type="ORF">Zm00014a_037359</name>
</gene>